<protein>
    <recommendedName>
        <fullName evidence="3">Phage tail protein</fullName>
    </recommendedName>
</protein>
<comment type="caution">
    <text evidence="1">The sequence shown here is derived from an EMBL/GenBank/DDBJ whole genome shotgun (WGS) entry which is preliminary data.</text>
</comment>
<evidence type="ECO:0008006" key="3">
    <source>
        <dbReference type="Google" id="ProtNLM"/>
    </source>
</evidence>
<sequence>MSKTILTNVRTFAVGADLTGQSNKIELSAEVEDKDTTNYASEGWKEFLGGLASAEIAGEGQWEAGDPGKIDDASWSQLGGVGPWSISANNAAAVGGLAYFTNGLRSDYKLFGAVGDVAPWSGTVKSSWPLVRGQFAHPPGTARTATGTGTGLNLGAVAAGDRVYAALHVLSASGTTPSLTARVESSADNTFASPTTRLTFTAATAAGGQILRTDGSAITDAWWRIAWTVSGTTPSFLFVSSLGIQ</sequence>
<dbReference type="RefSeq" id="WP_369279671.1">
    <property type="nucleotide sequence ID" value="NZ_JBJVMW010000053.1"/>
</dbReference>
<organism evidence="1 2">
    <name type="scientific">Streptomyces galilaeus</name>
    <dbReference type="NCBI Taxonomy" id="33899"/>
    <lineage>
        <taxon>Bacteria</taxon>
        <taxon>Bacillati</taxon>
        <taxon>Actinomycetota</taxon>
        <taxon>Actinomycetes</taxon>
        <taxon>Kitasatosporales</taxon>
        <taxon>Streptomycetaceae</taxon>
        <taxon>Streptomyces</taxon>
    </lineage>
</organism>
<accession>A0ABW9IFT0</accession>
<dbReference type="EMBL" id="JBJVNE010000005">
    <property type="protein sequence ID" value="MFM9646601.1"/>
    <property type="molecule type" value="Genomic_DNA"/>
</dbReference>
<keyword evidence="2" id="KW-1185">Reference proteome</keyword>
<evidence type="ECO:0000313" key="2">
    <source>
        <dbReference type="Proteomes" id="UP001631993"/>
    </source>
</evidence>
<evidence type="ECO:0000313" key="1">
    <source>
        <dbReference type="EMBL" id="MFM9646601.1"/>
    </source>
</evidence>
<proteinExistence type="predicted"/>
<reference evidence="1 2" key="1">
    <citation type="submission" date="2024-12" db="EMBL/GenBank/DDBJ databases">
        <title>Forecasting of Potato common scab and diversities of Pathogenic streptomyces spp. in china.</title>
        <authorList>
            <person name="Handique U."/>
            <person name="Wu J."/>
        </authorList>
    </citation>
    <scope>NUCLEOTIDE SEQUENCE [LARGE SCALE GENOMIC DNA]</scope>
    <source>
        <strain evidence="1 2">ZRIMU1585</strain>
    </source>
</reference>
<dbReference type="Proteomes" id="UP001631993">
    <property type="component" value="Unassembled WGS sequence"/>
</dbReference>
<name>A0ABW9IFT0_STRGJ</name>
<gene>
    <name evidence="1" type="ORF">ACKI1S_10665</name>
</gene>